<keyword evidence="4" id="KW-1185">Reference proteome</keyword>
<gene>
    <name evidence="3" type="ORF">JYU34_016674</name>
</gene>
<sequence length="147" mass="16711">MLNNLLFLLTLGICWTCVELQTKTETKTELAVVDYEYVKRATSDNSILIVDVREPSEVEELGKIPNSINIPLMTVSNALGTVSDEEFLKLYGRQKPSKDAEIIFYCRTGKRAAQAQQFAVDLGYTNTKNYRGSWRDWTKHTQNHSSS</sequence>
<comment type="caution">
    <text evidence="3">The sequence shown here is derived from an EMBL/GenBank/DDBJ whole genome shotgun (WGS) entry which is preliminary data.</text>
</comment>
<keyword evidence="1" id="KW-0732">Signal</keyword>
<dbReference type="CDD" id="cd01519">
    <property type="entry name" value="RHOD_HSP67B2"/>
    <property type="match status" value="1"/>
</dbReference>
<evidence type="ECO:0000313" key="4">
    <source>
        <dbReference type="Proteomes" id="UP000823941"/>
    </source>
</evidence>
<dbReference type="SMART" id="SM00450">
    <property type="entry name" value="RHOD"/>
    <property type="match status" value="1"/>
</dbReference>
<name>A0ABQ7Q364_PLUXY</name>
<evidence type="ECO:0000313" key="3">
    <source>
        <dbReference type="EMBL" id="KAG7299677.1"/>
    </source>
</evidence>
<dbReference type="Proteomes" id="UP000823941">
    <property type="component" value="Chromosome 22"/>
</dbReference>
<protein>
    <recommendedName>
        <fullName evidence="2">Rhodanese domain-containing protein</fullName>
    </recommendedName>
</protein>
<proteinExistence type="predicted"/>
<dbReference type="InterPro" id="IPR001763">
    <property type="entry name" value="Rhodanese-like_dom"/>
</dbReference>
<evidence type="ECO:0000259" key="2">
    <source>
        <dbReference type="PROSITE" id="PS50206"/>
    </source>
</evidence>
<evidence type="ECO:0000256" key="1">
    <source>
        <dbReference type="SAM" id="SignalP"/>
    </source>
</evidence>
<dbReference type="EMBL" id="JAHIBW010000022">
    <property type="protein sequence ID" value="KAG7299677.1"/>
    <property type="molecule type" value="Genomic_DNA"/>
</dbReference>
<accession>A0ABQ7Q364</accession>
<feature type="signal peptide" evidence="1">
    <location>
        <begin position="1"/>
        <end position="20"/>
    </location>
</feature>
<feature type="domain" description="Rhodanese" evidence="2">
    <location>
        <begin position="43"/>
        <end position="146"/>
    </location>
</feature>
<dbReference type="PANTHER" id="PTHR44086:SF10">
    <property type="entry name" value="THIOSULFATE SULFURTRANSFERASE_RHODANESE-LIKE DOMAIN-CONTAINING PROTEIN 3"/>
    <property type="match status" value="1"/>
</dbReference>
<feature type="chain" id="PRO_5046339758" description="Rhodanese domain-containing protein" evidence="1">
    <location>
        <begin position="21"/>
        <end position="147"/>
    </location>
</feature>
<organism evidence="3 4">
    <name type="scientific">Plutella xylostella</name>
    <name type="common">Diamondback moth</name>
    <name type="synonym">Plutella maculipennis</name>
    <dbReference type="NCBI Taxonomy" id="51655"/>
    <lineage>
        <taxon>Eukaryota</taxon>
        <taxon>Metazoa</taxon>
        <taxon>Ecdysozoa</taxon>
        <taxon>Arthropoda</taxon>
        <taxon>Hexapoda</taxon>
        <taxon>Insecta</taxon>
        <taxon>Pterygota</taxon>
        <taxon>Neoptera</taxon>
        <taxon>Endopterygota</taxon>
        <taxon>Lepidoptera</taxon>
        <taxon>Glossata</taxon>
        <taxon>Ditrysia</taxon>
        <taxon>Yponomeutoidea</taxon>
        <taxon>Plutellidae</taxon>
        <taxon>Plutella</taxon>
    </lineage>
</organism>
<dbReference type="PROSITE" id="PS50206">
    <property type="entry name" value="RHODANESE_3"/>
    <property type="match status" value="1"/>
</dbReference>
<reference evidence="3 4" key="1">
    <citation type="submission" date="2021-06" db="EMBL/GenBank/DDBJ databases">
        <title>A haploid diamondback moth (Plutella xylostella L.) genome assembly resolves 31 chromosomes and identifies a diamide resistance mutation.</title>
        <authorList>
            <person name="Ward C.M."/>
            <person name="Perry K.D."/>
            <person name="Baker G."/>
            <person name="Powis K."/>
            <person name="Heckel D.G."/>
            <person name="Baxter S.W."/>
        </authorList>
    </citation>
    <scope>NUCLEOTIDE SEQUENCE [LARGE SCALE GENOMIC DNA]</scope>
    <source>
        <strain evidence="3 4">LV</strain>
        <tissue evidence="3">Single pupa</tissue>
    </source>
</reference>
<dbReference type="Pfam" id="PF00581">
    <property type="entry name" value="Rhodanese"/>
    <property type="match status" value="1"/>
</dbReference>
<dbReference type="PANTHER" id="PTHR44086">
    <property type="entry name" value="THIOSULFATE SULFURTRANSFERASE RDL2, MITOCHONDRIAL-RELATED"/>
    <property type="match status" value="1"/>
</dbReference>
<dbReference type="InterPro" id="IPR036873">
    <property type="entry name" value="Rhodanese-like_dom_sf"/>
</dbReference>
<dbReference type="Gene3D" id="3.40.250.10">
    <property type="entry name" value="Rhodanese-like domain"/>
    <property type="match status" value="1"/>
</dbReference>
<dbReference type="SUPFAM" id="SSF52821">
    <property type="entry name" value="Rhodanese/Cell cycle control phosphatase"/>
    <property type="match status" value="1"/>
</dbReference>